<organism evidence="1 2">
    <name type="scientific">candidate division WOR-3 bacterium JGI_Cruoil_03_51_56</name>
    <dbReference type="NCBI Taxonomy" id="1973747"/>
    <lineage>
        <taxon>Bacteria</taxon>
        <taxon>Bacteria division WOR-3</taxon>
    </lineage>
</organism>
<name>A0A235BQS1_UNCW3</name>
<gene>
    <name evidence="1" type="ORF">CH330_08180</name>
</gene>
<accession>A0A235BQS1</accession>
<proteinExistence type="predicted"/>
<dbReference type="EMBL" id="NOZP01000150">
    <property type="protein sequence ID" value="OYD14574.1"/>
    <property type="molecule type" value="Genomic_DNA"/>
</dbReference>
<dbReference type="AlphaFoldDB" id="A0A235BQS1"/>
<evidence type="ECO:0000313" key="1">
    <source>
        <dbReference type="EMBL" id="OYD14574.1"/>
    </source>
</evidence>
<dbReference type="Proteomes" id="UP000215559">
    <property type="component" value="Unassembled WGS sequence"/>
</dbReference>
<reference evidence="1 2" key="1">
    <citation type="submission" date="2017-07" db="EMBL/GenBank/DDBJ databases">
        <title>Recovery of genomes from metagenomes via a dereplication, aggregation, and scoring strategy.</title>
        <authorList>
            <person name="Sieber C.M."/>
            <person name="Probst A.J."/>
            <person name="Sharrar A."/>
            <person name="Thomas B.C."/>
            <person name="Hess M."/>
            <person name="Tringe S.G."/>
            <person name="Banfield J.F."/>
        </authorList>
    </citation>
    <scope>NUCLEOTIDE SEQUENCE [LARGE SCALE GENOMIC DNA]</scope>
    <source>
        <strain evidence="1">JGI_Cruoil_03_51_56</strain>
    </source>
</reference>
<protein>
    <submittedName>
        <fullName evidence="1">Uncharacterized protein</fullName>
    </submittedName>
</protein>
<evidence type="ECO:0000313" key="2">
    <source>
        <dbReference type="Proteomes" id="UP000215559"/>
    </source>
</evidence>
<comment type="caution">
    <text evidence="1">The sequence shown here is derived from an EMBL/GenBank/DDBJ whole genome shotgun (WGS) entry which is preliminary data.</text>
</comment>
<sequence length="283" mass="32220">MEKLLARLKNSAVLSQRIAKRLVAYHGLLSEPVSNAFRREKALNEIKRLMQALPDTELHRMVEEWCSKEQTLVAQGKEEFRFRFGTNMANGLNAAGLKVKGQLPVLRVGMFSLRVDFASGTAIVFWGPEVERLKGGVSLAPDELVKILVSWTKNLGKRASDPVKLKSQLFDAYHRILVLNGLEPGTRIPLLDILAELVLLIQPRSFRVNPARAKFVEYPRVRFSYDLYRLKTSGEPMKGKEQLRLHVATFDATTQKTRALWVPDNEEGEGTYYSYISFSREDR</sequence>